<feature type="region of interest" description="Disordered" evidence="7">
    <location>
        <begin position="1004"/>
        <end position="1032"/>
    </location>
</feature>
<evidence type="ECO:0000256" key="2">
    <source>
        <dbReference type="ARBA" id="ARBA00022670"/>
    </source>
</evidence>
<dbReference type="PANTHER" id="PTHR10795">
    <property type="entry name" value="PROPROTEIN CONVERTASE SUBTILISIN/KEXIN"/>
    <property type="match status" value="1"/>
</dbReference>
<feature type="domain" description="PA" evidence="10">
    <location>
        <begin position="451"/>
        <end position="518"/>
    </location>
</feature>
<dbReference type="PRINTS" id="PR00723">
    <property type="entry name" value="SUBTILISIN"/>
</dbReference>
<evidence type="ECO:0000256" key="6">
    <source>
        <dbReference type="PROSITE-ProRule" id="PRU01240"/>
    </source>
</evidence>
<dbReference type="PROSITE" id="PS00138">
    <property type="entry name" value="SUBTILASE_SER"/>
    <property type="match status" value="1"/>
</dbReference>
<evidence type="ECO:0000256" key="8">
    <source>
        <dbReference type="SAM" id="SignalP"/>
    </source>
</evidence>
<dbReference type="Gene3D" id="2.60.40.2310">
    <property type="match status" value="1"/>
</dbReference>
<accession>A0A328HNZ4</accession>
<evidence type="ECO:0000259" key="10">
    <source>
        <dbReference type="Pfam" id="PF02225"/>
    </source>
</evidence>
<keyword evidence="2 6" id="KW-0645">Protease</keyword>
<dbReference type="SUPFAM" id="SSF52743">
    <property type="entry name" value="Subtilisin-like"/>
    <property type="match status" value="1"/>
</dbReference>
<dbReference type="Gene3D" id="3.40.50.200">
    <property type="entry name" value="Peptidase S8/S53 domain"/>
    <property type="match status" value="1"/>
</dbReference>
<dbReference type="Gene3D" id="3.50.30.30">
    <property type="match status" value="1"/>
</dbReference>
<comment type="similarity">
    <text evidence="1 6">Belongs to the peptidase S8 family.</text>
</comment>
<dbReference type="Gene3D" id="3.30.70.80">
    <property type="entry name" value="Peptidase S8 propeptide/proteinase inhibitor I9"/>
    <property type="match status" value="1"/>
</dbReference>
<dbReference type="Pfam" id="PF00082">
    <property type="entry name" value="Peptidase_S8"/>
    <property type="match status" value="1"/>
</dbReference>
<keyword evidence="8" id="KW-0732">Signal</keyword>
<dbReference type="Pfam" id="PF17766">
    <property type="entry name" value="fn3_6"/>
    <property type="match status" value="1"/>
</dbReference>
<feature type="domain" description="Subtilisin-like protease fibronectin type-III" evidence="12">
    <location>
        <begin position="700"/>
        <end position="792"/>
    </location>
</feature>
<feature type="chain" id="PRO_5016357637" evidence="8">
    <location>
        <begin position="20"/>
        <end position="1032"/>
    </location>
</feature>
<feature type="domain" description="Inhibitor I9" evidence="11">
    <location>
        <begin position="43"/>
        <end position="139"/>
    </location>
</feature>
<dbReference type="InterPro" id="IPR003137">
    <property type="entry name" value="PA_domain"/>
</dbReference>
<feature type="compositionally biased region" description="Polar residues" evidence="7">
    <location>
        <begin position="1019"/>
        <end position="1032"/>
    </location>
</feature>
<dbReference type="InterPro" id="IPR023828">
    <property type="entry name" value="Peptidase_S8_Ser-AS"/>
</dbReference>
<dbReference type="InterPro" id="IPR036852">
    <property type="entry name" value="Peptidase_S8/S53_dom_sf"/>
</dbReference>
<dbReference type="EMBL" id="QLNP01000034">
    <property type="protein sequence ID" value="RAM38860.1"/>
    <property type="molecule type" value="Genomic_DNA"/>
</dbReference>
<gene>
    <name evidence="13" type="ORF">DBZ45_02630</name>
</gene>
<reference evidence="13 14" key="1">
    <citation type="submission" date="2018-04" db="EMBL/GenBank/DDBJ databases">
        <title>Bacteria isolated from cave deposits of Manipur.</title>
        <authorList>
            <person name="Sahoo D."/>
            <person name="Sarangthem I."/>
            <person name="Nandeibam J."/>
        </authorList>
    </citation>
    <scope>NUCLEOTIDE SEQUENCE [LARGE SCALE GENOMIC DNA]</scope>
    <source>
        <strain evidence="14">mrc11</strain>
    </source>
</reference>
<dbReference type="PROSITE" id="PS51892">
    <property type="entry name" value="SUBTILASE"/>
    <property type="match status" value="1"/>
</dbReference>
<feature type="domain" description="Peptidase S8/S53" evidence="9">
    <location>
        <begin position="171"/>
        <end position="642"/>
    </location>
</feature>
<evidence type="ECO:0000313" key="13">
    <source>
        <dbReference type="EMBL" id="RAM38860.1"/>
    </source>
</evidence>
<comment type="caution">
    <text evidence="13">The sequence shown here is derived from an EMBL/GenBank/DDBJ whole genome shotgun (WGS) entry which is preliminary data.</text>
</comment>
<dbReference type="InterPro" id="IPR037045">
    <property type="entry name" value="S8pro/Inhibitor_I9_sf"/>
</dbReference>
<evidence type="ECO:0000256" key="1">
    <source>
        <dbReference type="ARBA" id="ARBA00011073"/>
    </source>
</evidence>
<dbReference type="InterPro" id="IPR010259">
    <property type="entry name" value="S8pro/Inhibitor_I9"/>
</dbReference>
<organism evidence="13 14">
    <name type="scientific">Arthrobacter globiformis</name>
    <dbReference type="NCBI Taxonomy" id="1665"/>
    <lineage>
        <taxon>Bacteria</taxon>
        <taxon>Bacillati</taxon>
        <taxon>Actinomycetota</taxon>
        <taxon>Actinomycetes</taxon>
        <taxon>Micrococcales</taxon>
        <taxon>Micrococcaceae</taxon>
        <taxon>Arthrobacter</taxon>
    </lineage>
</organism>
<evidence type="ECO:0000256" key="3">
    <source>
        <dbReference type="ARBA" id="ARBA00022801"/>
    </source>
</evidence>
<sequence>MVVGLPLLLSSVGALPATAAPSQVAATAAQQKNVDPNDYSAGRYIVVLTEKPAATYEGGTPGLQATKPRSGHKLDADRAEVRKYQAHLEAKQAALAEKEHVQIRRKYTAALNGFTARLTADQAVNLAKSPEVLAVAPDTQQAPDYSTTDFLKLSGAYGTWNRQFGGKAGAGKGVVVGVIDSGYTPGSQFFAGNEVAQLKGNPQVGVPYRTAGGNIAMLKADGSTFEGECQKGEEFNGTACNSKVLSARYFSDAFEDSVAKQDRAPEELISPVDVGSHGTHTASTAAGNADVETFVDGRSFGLTGGIAPAAKLASYKICWEDNDPNTGGCYTSAAVDAINQAVLDGVDVLNYSISGTTSTTTDPVSMAFLSAASAGIFVATSAGNSGPIASTVNHGEPWVTTVAASSFSQELQGTVEFSDGSKFRGASIMNREVAGAGVVLAANAASGQAADPALCAPGSVDPAKIAGKVVVCDRGVYDRVAKSAEVARGGGVGMILVNLAASSLDADKHSVPTVHVNPPATETIKAKVTANPAITVSLVNRDTTGLPAEAQPQIAGFSSRGPLLATDSDLLKPDVAAPGVAVLAGVSPIGAGGDEFGFMSGTSMASPHVAGFGALILGKNPAWSPAAVKSAMMTTASDVKLADGSKNTDVLATGAGQVDPARVLDPGLVYDATTDDYLRFIQGTGMDLGMPGLGSTRSRDMNVPSFSLGNLAGRIEVTRTVTALTPGVYRAKASVPGVKVTVTPSVLSFSAAGEKRTFKVAFENQNAKLGKFAAGSLTWQGANKTVTSPIAVRPQSVLAPKNIAFTSQGANGSGNIGIVSGSNSRTNVTLDGLSKADSSAIELVPGPFRYEADASNFVKKVEVPAGVPLAKLSVISADENADFDMVVVTPAGQAIVVATASASESVSIPNPAAGTYRMFVNLFDSPNQQATKASVDAAVLGANEGNATVTPDPVRLANGLSGKLALTWKNLAPGSYIGRITFDGSSAPTFVSVVVAEGGAVAVAPASEDPKKKKERGKVQNQDLTRSPDNSI</sequence>
<keyword evidence="4 6" id="KW-0720">Serine protease</keyword>
<dbReference type="InterPro" id="IPR015500">
    <property type="entry name" value="Peptidase_S8_subtilisin-rel"/>
</dbReference>
<evidence type="ECO:0000256" key="5">
    <source>
        <dbReference type="PIRSR" id="PIRSR615500-1"/>
    </source>
</evidence>
<dbReference type="CDD" id="cd02120">
    <property type="entry name" value="PA_subtilisin_like"/>
    <property type="match status" value="1"/>
</dbReference>
<evidence type="ECO:0000259" key="11">
    <source>
        <dbReference type="Pfam" id="PF05922"/>
    </source>
</evidence>
<dbReference type="GO" id="GO:0006508">
    <property type="term" value="P:proteolysis"/>
    <property type="evidence" value="ECO:0007669"/>
    <property type="project" value="UniProtKB-KW"/>
</dbReference>
<dbReference type="GO" id="GO:0004252">
    <property type="term" value="F:serine-type endopeptidase activity"/>
    <property type="evidence" value="ECO:0007669"/>
    <property type="project" value="UniProtKB-UniRule"/>
</dbReference>
<evidence type="ECO:0000259" key="9">
    <source>
        <dbReference type="Pfam" id="PF00082"/>
    </source>
</evidence>
<dbReference type="InterPro" id="IPR000209">
    <property type="entry name" value="Peptidase_S8/S53_dom"/>
</dbReference>
<evidence type="ECO:0000259" key="12">
    <source>
        <dbReference type="Pfam" id="PF17766"/>
    </source>
</evidence>
<evidence type="ECO:0000313" key="14">
    <source>
        <dbReference type="Proteomes" id="UP000249166"/>
    </source>
</evidence>
<dbReference type="InterPro" id="IPR045051">
    <property type="entry name" value="SBT"/>
</dbReference>
<feature type="active site" description="Charge relay system" evidence="5 6">
    <location>
        <position position="180"/>
    </location>
</feature>
<evidence type="ECO:0000256" key="4">
    <source>
        <dbReference type="ARBA" id="ARBA00022825"/>
    </source>
</evidence>
<name>A0A328HNZ4_ARTGO</name>
<dbReference type="OrthoDB" id="614750at2"/>
<dbReference type="Pfam" id="PF02225">
    <property type="entry name" value="PA"/>
    <property type="match status" value="1"/>
</dbReference>
<feature type="signal peptide" evidence="8">
    <location>
        <begin position="1"/>
        <end position="19"/>
    </location>
</feature>
<feature type="active site" description="Charge relay system" evidence="5 6">
    <location>
        <position position="603"/>
    </location>
</feature>
<dbReference type="Proteomes" id="UP000249166">
    <property type="component" value="Unassembled WGS sequence"/>
</dbReference>
<evidence type="ECO:0000256" key="7">
    <source>
        <dbReference type="SAM" id="MobiDB-lite"/>
    </source>
</evidence>
<dbReference type="AlphaFoldDB" id="A0A328HNZ4"/>
<feature type="active site" description="Charge relay system" evidence="5 6">
    <location>
        <position position="277"/>
    </location>
</feature>
<keyword evidence="3 6" id="KW-0378">Hydrolase</keyword>
<proteinExistence type="inferred from homology"/>
<dbReference type="Pfam" id="PF05922">
    <property type="entry name" value="Inhibitor_I9"/>
    <property type="match status" value="1"/>
</dbReference>
<dbReference type="InterPro" id="IPR041469">
    <property type="entry name" value="Subtilisin-like_FN3"/>
</dbReference>
<protein>
    <submittedName>
        <fullName evidence="13">Protease</fullName>
    </submittedName>
</protein>